<dbReference type="InterPro" id="IPR029526">
    <property type="entry name" value="PGBD"/>
</dbReference>
<protein>
    <submittedName>
        <fullName evidence="3">(apollo) hypothetical protein</fullName>
    </submittedName>
</protein>
<evidence type="ECO:0000313" key="4">
    <source>
        <dbReference type="Proteomes" id="UP000691718"/>
    </source>
</evidence>
<dbReference type="PANTHER" id="PTHR46599:SF3">
    <property type="entry name" value="PIGGYBAC TRANSPOSABLE ELEMENT-DERIVED PROTEIN 4"/>
    <property type="match status" value="1"/>
</dbReference>
<name>A0A8S3XQZ2_PARAO</name>
<dbReference type="Proteomes" id="UP000691718">
    <property type="component" value="Unassembled WGS sequence"/>
</dbReference>
<dbReference type="OrthoDB" id="10057959at2759"/>
<feature type="region of interest" description="Disordered" evidence="1">
    <location>
        <begin position="1"/>
        <end position="20"/>
    </location>
</feature>
<keyword evidence="4" id="KW-1185">Reference proteome</keyword>
<dbReference type="Pfam" id="PF13843">
    <property type="entry name" value="DDE_Tnp_1_7"/>
    <property type="match status" value="1"/>
</dbReference>
<evidence type="ECO:0000313" key="3">
    <source>
        <dbReference type="EMBL" id="CAG5037759.1"/>
    </source>
</evidence>
<accession>A0A8S3XQZ2</accession>
<feature type="compositionally biased region" description="Acidic residues" evidence="1">
    <location>
        <begin position="27"/>
        <end position="37"/>
    </location>
</feature>
<dbReference type="AlphaFoldDB" id="A0A8S3XQZ2"/>
<organism evidence="3 4">
    <name type="scientific">Parnassius apollo</name>
    <name type="common">Apollo butterfly</name>
    <name type="synonym">Papilio apollo</name>
    <dbReference type="NCBI Taxonomy" id="110799"/>
    <lineage>
        <taxon>Eukaryota</taxon>
        <taxon>Metazoa</taxon>
        <taxon>Ecdysozoa</taxon>
        <taxon>Arthropoda</taxon>
        <taxon>Hexapoda</taxon>
        <taxon>Insecta</taxon>
        <taxon>Pterygota</taxon>
        <taxon>Neoptera</taxon>
        <taxon>Endopterygota</taxon>
        <taxon>Lepidoptera</taxon>
        <taxon>Glossata</taxon>
        <taxon>Ditrysia</taxon>
        <taxon>Papilionoidea</taxon>
        <taxon>Papilionidae</taxon>
        <taxon>Parnassiinae</taxon>
        <taxon>Parnassini</taxon>
        <taxon>Parnassius</taxon>
        <taxon>Parnassius</taxon>
    </lineage>
</organism>
<evidence type="ECO:0000256" key="1">
    <source>
        <dbReference type="SAM" id="MobiDB-lite"/>
    </source>
</evidence>
<comment type="caution">
    <text evidence="3">The sequence shown here is derived from an EMBL/GenBank/DDBJ whole genome shotgun (WGS) entry which is preliminary data.</text>
</comment>
<evidence type="ECO:0000259" key="2">
    <source>
        <dbReference type="Pfam" id="PF13843"/>
    </source>
</evidence>
<dbReference type="EMBL" id="CAJQZP010001305">
    <property type="protein sequence ID" value="CAG5037759.1"/>
    <property type="molecule type" value="Genomic_DNA"/>
</dbReference>
<feature type="compositionally biased region" description="Basic and acidic residues" evidence="1">
    <location>
        <begin position="145"/>
        <end position="154"/>
    </location>
</feature>
<gene>
    <name evidence="3" type="ORF">PAPOLLO_LOCUS21209</name>
</gene>
<sequence>MDLQITQWLHEDQSEDEEACEVAVPDLENDVDEDGIIEDFRAEHPDDDTENSSSVDDTPLSNYSSGNFLRVLPVPNNLKGKDGFRWTGEKPVKSRVPRRNILFHPPGPKAAAREIKTELEAWSIFFSDEKLEEIVRNTNAEIGKQREKYKRDRPVQNTEDENADASSSTKIRPSFAKDASVVEMKALFRLYYLAGVLNKNHVTTKELFDKNSVVGYFRATMSQARFEFLINCLRFDDRSTREERQQNDRLAPIRNIFDHIVKVSSEEESNSTTGSGEHAINENALENVDNHTTENVNNQMQDMNDQSIPTEPSVYHLNNLLPNLMCKTPNTMFKPKKGIKIKEEKF</sequence>
<feature type="domain" description="PiggyBac transposable element-derived protein" evidence="2">
    <location>
        <begin position="120"/>
        <end position="265"/>
    </location>
</feature>
<reference evidence="3" key="1">
    <citation type="submission" date="2021-04" db="EMBL/GenBank/DDBJ databases">
        <authorList>
            <person name="Tunstrom K."/>
        </authorList>
    </citation>
    <scope>NUCLEOTIDE SEQUENCE</scope>
</reference>
<feature type="region of interest" description="Disordered" evidence="1">
    <location>
        <begin position="26"/>
        <end position="62"/>
    </location>
</feature>
<proteinExistence type="predicted"/>
<feature type="compositionally biased region" description="Polar residues" evidence="1">
    <location>
        <begin position="51"/>
        <end position="62"/>
    </location>
</feature>
<dbReference type="PANTHER" id="PTHR46599">
    <property type="entry name" value="PIGGYBAC TRANSPOSABLE ELEMENT-DERIVED PROTEIN 4"/>
    <property type="match status" value="1"/>
</dbReference>
<feature type="region of interest" description="Disordered" evidence="1">
    <location>
        <begin position="145"/>
        <end position="169"/>
    </location>
</feature>